<keyword evidence="4" id="KW-1185">Reference proteome</keyword>
<protein>
    <submittedName>
        <fullName evidence="3">Uncharacterized protein</fullName>
    </submittedName>
</protein>
<comment type="similarity">
    <text evidence="1">Belongs to the plant acyltransferase family.</text>
</comment>
<keyword evidence="2" id="KW-0808">Transferase</keyword>
<organism evidence="3 4">
    <name type="scientific">Ricinus communis</name>
    <name type="common">Castor bean</name>
    <dbReference type="NCBI Taxonomy" id="3988"/>
    <lineage>
        <taxon>Eukaryota</taxon>
        <taxon>Viridiplantae</taxon>
        <taxon>Streptophyta</taxon>
        <taxon>Embryophyta</taxon>
        <taxon>Tracheophyta</taxon>
        <taxon>Spermatophyta</taxon>
        <taxon>Magnoliopsida</taxon>
        <taxon>eudicotyledons</taxon>
        <taxon>Gunneridae</taxon>
        <taxon>Pentapetalae</taxon>
        <taxon>rosids</taxon>
        <taxon>fabids</taxon>
        <taxon>Malpighiales</taxon>
        <taxon>Euphorbiaceae</taxon>
        <taxon>Acalyphoideae</taxon>
        <taxon>Acalypheae</taxon>
        <taxon>Ricinus</taxon>
    </lineage>
</organism>
<evidence type="ECO:0000313" key="4">
    <source>
        <dbReference type="Proteomes" id="UP000008311"/>
    </source>
</evidence>
<reference evidence="4" key="1">
    <citation type="journal article" date="2010" name="Nat. Biotechnol.">
        <title>Draft genome sequence of the oilseed species Ricinus communis.</title>
        <authorList>
            <person name="Chan A.P."/>
            <person name="Crabtree J."/>
            <person name="Zhao Q."/>
            <person name="Lorenzi H."/>
            <person name="Orvis J."/>
            <person name="Puiu D."/>
            <person name="Melake-Berhan A."/>
            <person name="Jones K.M."/>
            <person name="Redman J."/>
            <person name="Chen G."/>
            <person name="Cahoon E.B."/>
            <person name="Gedil M."/>
            <person name="Stanke M."/>
            <person name="Haas B.J."/>
            <person name="Wortman J.R."/>
            <person name="Fraser-Liggett C.M."/>
            <person name="Ravel J."/>
            <person name="Rabinowicz P.D."/>
        </authorList>
    </citation>
    <scope>NUCLEOTIDE SEQUENCE [LARGE SCALE GENOMIC DNA]</scope>
    <source>
        <strain evidence="4">cv. Hale</strain>
    </source>
</reference>
<proteinExistence type="inferred from homology"/>
<sequence length="168" mass="19511">MLLSCISESSKIYNTTIHSVHFSKHSFFYHEFTNKLHQFQVHRRGPELIVPAKPTPYEFKLLSDIDDQEGLRFHVPIVQIYHHDPSVQGKDPVKVIREALAKALVFYYLFAGSLREWSNRKLVVECPSEGVLFIEADADITLEHCRDALQTMHRIFINNSYLDLAEIL</sequence>
<dbReference type="EMBL" id="EQ973927">
    <property type="protein sequence ID" value="EEF38381.1"/>
    <property type="molecule type" value="Genomic_DNA"/>
</dbReference>
<dbReference type="PANTHER" id="PTHR31147">
    <property type="entry name" value="ACYL TRANSFERASE 4"/>
    <property type="match status" value="1"/>
</dbReference>
<accession>B9SDE4</accession>
<evidence type="ECO:0000313" key="3">
    <source>
        <dbReference type="EMBL" id="EEF38381.1"/>
    </source>
</evidence>
<dbReference type="eggNOG" id="ENOG502QUSI">
    <property type="taxonomic scope" value="Eukaryota"/>
</dbReference>
<dbReference type="Gene3D" id="3.30.559.10">
    <property type="entry name" value="Chloramphenicol acetyltransferase-like domain"/>
    <property type="match status" value="1"/>
</dbReference>
<dbReference type="PANTHER" id="PTHR31147:SF66">
    <property type="entry name" value="OS05G0315700 PROTEIN"/>
    <property type="match status" value="1"/>
</dbReference>
<name>B9SDE4_RICCO</name>
<evidence type="ECO:0000256" key="1">
    <source>
        <dbReference type="ARBA" id="ARBA00009861"/>
    </source>
</evidence>
<dbReference type="InterPro" id="IPR050898">
    <property type="entry name" value="Plant_acyltransferase"/>
</dbReference>
<gene>
    <name evidence="3" type="ORF">RCOM_1516910</name>
</gene>
<dbReference type="Proteomes" id="UP000008311">
    <property type="component" value="Unassembled WGS sequence"/>
</dbReference>
<dbReference type="InParanoid" id="B9SDE4"/>
<dbReference type="Pfam" id="PF02458">
    <property type="entry name" value="Transferase"/>
    <property type="match status" value="1"/>
</dbReference>
<dbReference type="STRING" id="3988.B9SDE4"/>
<evidence type="ECO:0000256" key="2">
    <source>
        <dbReference type="ARBA" id="ARBA00022679"/>
    </source>
</evidence>
<dbReference type="AlphaFoldDB" id="B9SDE4"/>
<dbReference type="InterPro" id="IPR023213">
    <property type="entry name" value="CAT-like_dom_sf"/>
</dbReference>
<dbReference type="GO" id="GO:0016740">
    <property type="term" value="F:transferase activity"/>
    <property type="evidence" value="ECO:0007669"/>
    <property type="project" value="UniProtKB-KW"/>
</dbReference>